<gene>
    <name evidence="1" type="ORF">HMF7854_13775</name>
</gene>
<dbReference type="Gene3D" id="2.40.30.100">
    <property type="entry name" value="AF2212/PG0164-like"/>
    <property type="match status" value="1"/>
</dbReference>
<dbReference type="AlphaFoldDB" id="A0A429VE52"/>
<dbReference type="InterPro" id="IPR015018">
    <property type="entry name" value="DUF1905"/>
</dbReference>
<accession>A0A429VE52</accession>
<dbReference type="EMBL" id="RWJF01000001">
    <property type="protein sequence ID" value="RST32295.1"/>
    <property type="molecule type" value="Genomic_DNA"/>
</dbReference>
<comment type="caution">
    <text evidence="1">The sequence shown here is derived from an EMBL/GenBank/DDBJ whole genome shotgun (WGS) entry which is preliminary data.</text>
</comment>
<sequence>MLARFRFDATIIKWRGPAPYLFVPVPDEFAGEIRYAARIVSYGWGVIPVEATLNAVAFTTSLFPRGDTYLLPVKMAVQREARVGLDDDVAVVIEIRAR</sequence>
<organism evidence="1 2">
    <name type="scientific">Sphingomonas ginkgonis</name>
    <dbReference type="NCBI Taxonomy" id="2315330"/>
    <lineage>
        <taxon>Bacteria</taxon>
        <taxon>Pseudomonadati</taxon>
        <taxon>Pseudomonadota</taxon>
        <taxon>Alphaproteobacteria</taxon>
        <taxon>Sphingomonadales</taxon>
        <taxon>Sphingomonadaceae</taxon>
        <taxon>Sphingomonas</taxon>
    </lineage>
</organism>
<reference evidence="1 2" key="1">
    <citation type="submission" date="2018-12" db="EMBL/GenBank/DDBJ databases">
        <title>Sphingomonas sp. HMF7854 Genome sequencing and assembly.</title>
        <authorList>
            <person name="Cha I."/>
            <person name="Kang H."/>
            <person name="Kim H."/>
            <person name="Kang J."/>
            <person name="Joh K."/>
        </authorList>
    </citation>
    <scope>NUCLEOTIDE SEQUENCE [LARGE SCALE GENOMIC DNA]</scope>
    <source>
        <strain evidence="1 2">HMF7854</strain>
    </source>
</reference>
<keyword evidence="2" id="KW-1185">Reference proteome</keyword>
<proteinExistence type="predicted"/>
<dbReference type="Pfam" id="PF08922">
    <property type="entry name" value="DUF1905"/>
    <property type="match status" value="1"/>
</dbReference>
<dbReference type="SUPFAM" id="SSF141694">
    <property type="entry name" value="AF2212/PG0164-like"/>
    <property type="match status" value="1"/>
</dbReference>
<evidence type="ECO:0000313" key="1">
    <source>
        <dbReference type="EMBL" id="RST32295.1"/>
    </source>
</evidence>
<dbReference type="Proteomes" id="UP000274661">
    <property type="component" value="Unassembled WGS sequence"/>
</dbReference>
<protein>
    <submittedName>
        <fullName evidence="1">DUF1905 domain-containing protein</fullName>
    </submittedName>
</protein>
<evidence type="ECO:0000313" key="2">
    <source>
        <dbReference type="Proteomes" id="UP000274661"/>
    </source>
</evidence>
<dbReference type="RefSeq" id="WP_126719724.1">
    <property type="nucleotide sequence ID" value="NZ_RWJF01000001.1"/>
</dbReference>
<dbReference type="InterPro" id="IPR037079">
    <property type="entry name" value="AF2212/PG0164-like_sf"/>
</dbReference>
<name>A0A429VE52_9SPHN</name>
<dbReference type="OrthoDB" id="9808666at2"/>